<sequence>MDAFWISGLQLSALATTLFELRRKMSINIFAISTVALAAVTVSANHAVSFTNNCGSSIRPIIKNTANGVTYTGPWLSKGQGSSSSWPSGIIVGQTNANQGNDCVGCTRLECDFANSNPFFHCCQLSREAGFHIGMSFSWTEGGCKGDICKSASCPLSGPWYPWPVDDGSSLHCCPTANVGLKITFCP</sequence>
<dbReference type="InterPro" id="IPR001938">
    <property type="entry name" value="Thaumatin"/>
</dbReference>
<dbReference type="Proteomes" id="UP000650582">
    <property type="component" value="Unassembled WGS sequence"/>
</dbReference>
<dbReference type="AlphaFoldDB" id="A0A8H7HEC2"/>
<dbReference type="RefSeq" id="XP_043184702.1">
    <property type="nucleotide sequence ID" value="XM_043331192.1"/>
</dbReference>
<proteinExistence type="predicted"/>
<dbReference type="Proteomes" id="UP000650533">
    <property type="component" value="Chromosome 12"/>
</dbReference>
<organism evidence="1 3">
    <name type="scientific">Rhizoctonia solani</name>
    <dbReference type="NCBI Taxonomy" id="456999"/>
    <lineage>
        <taxon>Eukaryota</taxon>
        <taxon>Fungi</taxon>
        <taxon>Dikarya</taxon>
        <taxon>Basidiomycota</taxon>
        <taxon>Agaricomycotina</taxon>
        <taxon>Agaricomycetes</taxon>
        <taxon>Cantharellales</taxon>
        <taxon>Ceratobasidiaceae</taxon>
        <taxon>Rhizoctonia</taxon>
    </lineage>
</organism>
<reference evidence="2" key="1">
    <citation type="submission" date="2020-05" db="EMBL/GenBank/DDBJ databases">
        <title>Evolutionary and genomic comparisons of hybrid uninucleate and nonhybrid Rhizoctonia fungi.</title>
        <authorList>
            <person name="Li C."/>
            <person name="Chen X."/>
        </authorList>
    </citation>
    <scope>NUCLEOTIDE SEQUENCE</scope>
    <source>
        <strain evidence="2">AG-1 IA</strain>
    </source>
</reference>
<evidence type="ECO:0000313" key="2">
    <source>
        <dbReference type="EMBL" id="QRW24465.1"/>
    </source>
</evidence>
<dbReference type="PROSITE" id="PS51367">
    <property type="entry name" value="THAUMATIN_2"/>
    <property type="match status" value="1"/>
</dbReference>
<dbReference type="GeneID" id="67033655"/>
<dbReference type="EMBL" id="CP059669">
    <property type="protein sequence ID" value="QRW24465.1"/>
    <property type="molecule type" value="Genomic_DNA"/>
</dbReference>
<dbReference type="SUPFAM" id="SSF49870">
    <property type="entry name" value="Osmotin, thaumatin-like protein"/>
    <property type="match status" value="1"/>
</dbReference>
<dbReference type="InterPro" id="IPR037176">
    <property type="entry name" value="Osmotin/thaumatin-like_sf"/>
</dbReference>
<gene>
    <name evidence="2" type="ORF">RhiXN_11377</name>
    <name evidence="1" type="ORF">RHS04_01748</name>
</gene>
<reference evidence="1" key="2">
    <citation type="submission" date="2020-09" db="EMBL/GenBank/DDBJ databases">
        <title>Comparative genome analyses of four rice-infecting Rhizoctonia solani isolates reveal extensive enrichment of homogalacturonan modification genes.</title>
        <authorList>
            <person name="Lee D.-Y."/>
            <person name="Jeon J."/>
            <person name="Kim K.-T."/>
            <person name="Cheong K."/>
            <person name="Song H."/>
            <person name="Choi G."/>
            <person name="Ko J."/>
            <person name="Opiyo S.O."/>
            <person name="Zuo S."/>
            <person name="Madhav S."/>
            <person name="Lee Y.-H."/>
            <person name="Wang G.-L."/>
        </authorList>
    </citation>
    <scope>NUCLEOTIDE SEQUENCE</scope>
    <source>
        <strain evidence="1">AG1-IA YN-7</strain>
    </source>
</reference>
<name>A0A8H7HEC2_9AGAM</name>
<dbReference type="KEGG" id="rsx:RhiXN_11377"/>
<protein>
    <submittedName>
        <fullName evidence="1">Structural constituent of cell wall</fullName>
    </submittedName>
</protein>
<evidence type="ECO:0000313" key="3">
    <source>
        <dbReference type="Proteomes" id="UP000650582"/>
    </source>
</evidence>
<evidence type="ECO:0000313" key="1">
    <source>
        <dbReference type="EMBL" id="KAF8683381.1"/>
    </source>
</evidence>
<accession>A0A8H7HEC2</accession>
<dbReference type="EMBL" id="JACYCC010000034">
    <property type="protein sequence ID" value="KAF8683381.1"/>
    <property type="molecule type" value="Genomic_DNA"/>
</dbReference>